<comment type="caution">
    <text evidence="2">The sequence shown here is derived from an EMBL/GenBank/DDBJ whole genome shotgun (WGS) entry which is preliminary data.</text>
</comment>
<evidence type="ECO:0000256" key="1">
    <source>
        <dbReference type="SAM" id="MobiDB-lite"/>
    </source>
</evidence>
<evidence type="ECO:0008006" key="4">
    <source>
        <dbReference type="Google" id="ProtNLM"/>
    </source>
</evidence>
<sequence length="513" mass="56131">MPNDARSGQDRQADPRPTRRQPALFPHPDPWRDGSQAVLDALESRLRTKAAPGPLARFQATPDAEQRATAHEAFRARLRATKGLSAAGSGTSPAPARGPLGNTESRVSPAGHSDHTTAIAARRAASAAQYGSRRLDRMMLRDLIQEVTQLKSLRGCERGVLQGGVSLRVKEGGTASFAGLWRCGSVWACPCCSAKVRAARAAELERLAVAWTDAGHGLAMATLTVRHWSRARLAPQLDGVAKSWQKVQAGAWWAGRTNKHGEHFPGFKERYGLAGVTRAMEITHGDNGWHTHLHVLIWTDAPMDRETAARMEGELYDKWLAKVTAAGLGKPTREHGVKVDPVRRGKAGAADLAKYVAKIQEADGAERALGNEMTRGDLKTGRKGSRVPFEIIADHFRKGTAEDLELWREYEDATKGRRMLTWSRGLRDLLAELLDEDLDDRTDEELAAADEGQGDEVAYFPLAPWREHIARVPGRRPALINAAQADGENGVRALVTAWGLVWGRDVLPPLQRP</sequence>
<name>A0ABQ2TMF9_STREZ</name>
<evidence type="ECO:0000313" key="2">
    <source>
        <dbReference type="EMBL" id="GGS78241.1"/>
    </source>
</evidence>
<dbReference type="EMBL" id="BMTX01000050">
    <property type="protein sequence ID" value="GGS78241.1"/>
    <property type="molecule type" value="Genomic_DNA"/>
</dbReference>
<feature type="region of interest" description="Disordered" evidence="1">
    <location>
        <begin position="50"/>
        <end position="70"/>
    </location>
</feature>
<feature type="compositionally biased region" description="Basic and acidic residues" evidence="1">
    <location>
        <begin position="7"/>
        <end position="17"/>
    </location>
</feature>
<feature type="region of interest" description="Disordered" evidence="1">
    <location>
        <begin position="1"/>
        <end position="36"/>
    </location>
</feature>
<evidence type="ECO:0000313" key="3">
    <source>
        <dbReference type="Proteomes" id="UP000597853"/>
    </source>
</evidence>
<feature type="compositionally biased region" description="Low complexity" evidence="1">
    <location>
        <begin position="85"/>
        <end position="99"/>
    </location>
</feature>
<keyword evidence="3" id="KW-1185">Reference proteome</keyword>
<dbReference type="Proteomes" id="UP000597853">
    <property type="component" value="Unassembled WGS sequence"/>
</dbReference>
<gene>
    <name evidence="2" type="ORF">GCM10010285_65440</name>
</gene>
<proteinExistence type="predicted"/>
<accession>A0ABQ2TMF9</accession>
<protein>
    <recommendedName>
        <fullName evidence="4">Replication protein</fullName>
    </recommendedName>
</protein>
<organism evidence="2 3">
    <name type="scientific">Streptomyces pseudogriseolus</name>
    <name type="common">Streptomyces gancidicus</name>
    <name type="synonym">Streptomyces rubiginosus</name>
    <dbReference type="NCBI Taxonomy" id="36817"/>
    <lineage>
        <taxon>Bacteria</taxon>
        <taxon>Bacillati</taxon>
        <taxon>Actinomycetota</taxon>
        <taxon>Actinomycetes</taxon>
        <taxon>Kitasatosporales</taxon>
        <taxon>Streptomycetaceae</taxon>
        <taxon>Streptomyces</taxon>
        <taxon>Streptomyces pseudogriseolus group</taxon>
    </lineage>
</organism>
<reference evidence="3" key="1">
    <citation type="journal article" date="2019" name="Int. J. Syst. Evol. Microbiol.">
        <title>The Global Catalogue of Microorganisms (GCM) 10K type strain sequencing project: providing services to taxonomists for standard genome sequencing and annotation.</title>
        <authorList>
            <consortium name="The Broad Institute Genomics Platform"/>
            <consortium name="The Broad Institute Genome Sequencing Center for Infectious Disease"/>
            <person name="Wu L."/>
            <person name="Ma J."/>
        </authorList>
    </citation>
    <scope>NUCLEOTIDE SEQUENCE [LARGE SCALE GENOMIC DNA]</scope>
    <source>
        <strain evidence="3">JCM 4416</strain>
    </source>
</reference>
<feature type="region of interest" description="Disordered" evidence="1">
    <location>
        <begin position="82"/>
        <end position="115"/>
    </location>
</feature>